<evidence type="ECO:0000256" key="2">
    <source>
        <dbReference type="ARBA" id="ARBA00022692"/>
    </source>
</evidence>
<feature type="repeat" description="TPR" evidence="10">
    <location>
        <begin position="412"/>
        <end position="445"/>
    </location>
</feature>
<dbReference type="GO" id="GO:0030150">
    <property type="term" value="P:protein import into mitochondrial matrix"/>
    <property type="evidence" value="ECO:0007669"/>
    <property type="project" value="TreeGrafter"/>
</dbReference>
<dbReference type="InterPro" id="IPR011990">
    <property type="entry name" value="TPR-like_helical_dom_sf"/>
</dbReference>
<dbReference type="SMART" id="SM00028">
    <property type="entry name" value="TPR"/>
    <property type="match status" value="10"/>
</dbReference>
<feature type="region of interest" description="Disordered" evidence="11">
    <location>
        <begin position="42"/>
        <end position="104"/>
    </location>
</feature>
<organism evidence="13 14">
    <name type="scientific">Geranomyces variabilis</name>
    <dbReference type="NCBI Taxonomy" id="109894"/>
    <lineage>
        <taxon>Eukaryota</taxon>
        <taxon>Fungi</taxon>
        <taxon>Fungi incertae sedis</taxon>
        <taxon>Chytridiomycota</taxon>
        <taxon>Chytridiomycota incertae sedis</taxon>
        <taxon>Chytridiomycetes</taxon>
        <taxon>Spizellomycetales</taxon>
        <taxon>Powellomycetaceae</taxon>
        <taxon>Geranomyces</taxon>
    </lineage>
</organism>
<dbReference type="Proteomes" id="UP001212152">
    <property type="component" value="Unassembled WGS sequence"/>
</dbReference>
<dbReference type="Gene3D" id="1.25.40.10">
    <property type="entry name" value="Tetratricopeptide repeat domain"/>
    <property type="match status" value="2"/>
</dbReference>
<keyword evidence="3" id="KW-0677">Repeat</keyword>
<dbReference type="SUPFAM" id="SSF48452">
    <property type="entry name" value="TPR-like"/>
    <property type="match status" value="1"/>
</dbReference>
<evidence type="ECO:0000313" key="14">
    <source>
        <dbReference type="Proteomes" id="UP001212152"/>
    </source>
</evidence>
<dbReference type="GO" id="GO:0005741">
    <property type="term" value="C:mitochondrial outer membrane"/>
    <property type="evidence" value="ECO:0007669"/>
    <property type="project" value="UniProtKB-SubCell"/>
</dbReference>
<dbReference type="InterPro" id="IPR013105">
    <property type="entry name" value="TPR_2"/>
</dbReference>
<comment type="subcellular location">
    <subcellularLocation>
        <location evidence="1">Mitochondrion outer membrane</location>
        <topology evidence="1">Single-pass membrane protein</topology>
    </subcellularLocation>
</comment>
<feature type="repeat" description="TPR" evidence="10">
    <location>
        <begin position="143"/>
        <end position="176"/>
    </location>
</feature>
<sequence>MSSTSAPEAAVQRITPSQWKTIAAVAVAGVVVAGGAWYILSQRPSDKKKRHADGGKRATGAGGAKKKSAAGKGSKSATASSAAAGGKTNELRDSQAPSLDEVDAATPSVTAVNGSGANEKGYPAHLFPADVETLSEKERAVLAKEAKALGNTCFADRKYSQAIDLYSQAIAFKPDAVFYSNRAACHSNLGNYDQVIEDCTASLELDPVYIKALNRRAQAYERKDRMIDALNDYTVMCVLEEFANETVLVATDRVLKQVANAKAAIQMETRVSRLPSDTFIAAYMDSFTQTGKGADMVVVHVPETRGDQFVQDAYRALIDRKWEDAHTAAAAAVEAGDLSSYYLPLAYNLRATFAFLRGDIDAAYNDLEIALKADPNHIDSIIKRASIFMERADVDRAIAEYDRAMAVDPKHADPYYHRGQIRVLIGDHQGAVEDYKRSIELDSSFVYAHIQLGVAIYKVGDVQGALDTFKNAGKRFRKSGEVYNYQGEILLDTQQYDEAIKNFDKAIEIMPESPLPHINKAMLYLQGRQDPVQAEIECRKAIAVDPLCDMAYAQLAQLLLHQGKFEESLDAYDQASKLARTEPELANALALREAAAAQLHVSRKYPDVIARLRGTI</sequence>
<feature type="compositionally biased region" description="Low complexity" evidence="11">
    <location>
        <begin position="70"/>
        <end position="88"/>
    </location>
</feature>
<evidence type="ECO:0000256" key="12">
    <source>
        <dbReference type="SAM" id="Phobius"/>
    </source>
</evidence>
<gene>
    <name evidence="13" type="primary">TOM70</name>
    <name evidence="13" type="ORF">HDU87_000231</name>
</gene>
<feature type="repeat" description="TPR" evidence="10">
    <location>
        <begin position="549"/>
        <end position="582"/>
    </location>
</feature>
<comment type="caution">
    <text evidence="13">The sequence shown here is derived from an EMBL/GenBank/DDBJ whole genome shotgun (WGS) entry which is preliminary data.</text>
</comment>
<dbReference type="PANTHER" id="PTHR46208:SF1">
    <property type="entry name" value="MITOCHONDRIAL IMPORT RECEPTOR SUBUNIT TOM70"/>
    <property type="match status" value="1"/>
</dbReference>
<name>A0AAD5XU73_9FUNG</name>
<evidence type="ECO:0000256" key="3">
    <source>
        <dbReference type="ARBA" id="ARBA00022737"/>
    </source>
</evidence>
<keyword evidence="14" id="KW-1185">Reference proteome</keyword>
<evidence type="ECO:0000256" key="8">
    <source>
        <dbReference type="ARBA" id="ARBA00023136"/>
    </source>
</evidence>
<dbReference type="Pfam" id="PF13414">
    <property type="entry name" value="TPR_11"/>
    <property type="match status" value="1"/>
</dbReference>
<dbReference type="AlphaFoldDB" id="A0AAD5XU73"/>
<dbReference type="GO" id="GO:0030943">
    <property type="term" value="F:mitochondrion targeting sequence binding"/>
    <property type="evidence" value="ECO:0007669"/>
    <property type="project" value="TreeGrafter"/>
</dbReference>
<proteinExistence type="inferred from homology"/>
<dbReference type="PANTHER" id="PTHR46208">
    <property type="entry name" value="MITOCHONDRIAL IMPORT RECEPTOR SUBUNIT TOM70"/>
    <property type="match status" value="1"/>
</dbReference>
<evidence type="ECO:0000256" key="5">
    <source>
        <dbReference type="ARBA" id="ARBA00022803"/>
    </source>
</evidence>
<keyword evidence="7" id="KW-0496">Mitochondrion</keyword>
<dbReference type="PROSITE" id="PS50293">
    <property type="entry name" value="TPR_REGION"/>
    <property type="match status" value="1"/>
</dbReference>
<feature type="transmembrane region" description="Helical" evidence="12">
    <location>
        <begin position="22"/>
        <end position="40"/>
    </location>
</feature>
<comment type="similarity">
    <text evidence="9">Belongs to the Tom70 family.</text>
</comment>
<dbReference type="GO" id="GO:0045039">
    <property type="term" value="P:protein insertion into mitochondrial inner membrane"/>
    <property type="evidence" value="ECO:0007669"/>
    <property type="project" value="TreeGrafter"/>
</dbReference>
<dbReference type="Pfam" id="PF14559">
    <property type="entry name" value="TPR_19"/>
    <property type="match status" value="1"/>
</dbReference>
<dbReference type="Pfam" id="PF13432">
    <property type="entry name" value="TPR_16"/>
    <property type="match status" value="1"/>
</dbReference>
<evidence type="ECO:0000256" key="9">
    <source>
        <dbReference type="ARBA" id="ARBA00038030"/>
    </source>
</evidence>
<feature type="repeat" description="TPR" evidence="10">
    <location>
        <begin position="480"/>
        <end position="513"/>
    </location>
</feature>
<accession>A0AAD5XU73</accession>
<reference evidence="13" key="1">
    <citation type="submission" date="2020-05" db="EMBL/GenBank/DDBJ databases">
        <title>Phylogenomic resolution of chytrid fungi.</title>
        <authorList>
            <person name="Stajich J.E."/>
            <person name="Amses K."/>
            <person name="Simmons R."/>
            <person name="Seto K."/>
            <person name="Myers J."/>
            <person name="Bonds A."/>
            <person name="Quandt C.A."/>
            <person name="Barry K."/>
            <person name="Liu P."/>
            <person name="Grigoriev I."/>
            <person name="Longcore J.E."/>
            <person name="James T.Y."/>
        </authorList>
    </citation>
    <scope>NUCLEOTIDE SEQUENCE</scope>
    <source>
        <strain evidence="13">JEL0379</strain>
    </source>
</reference>
<dbReference type="EMBL" id="JADGJQ010000001">
    <property type="protein sequence ID" value="KAJ3185607.1"/>
    <property type="molecule type" value="Genomic_DNA"/>
</dbReference>
<dbReference type="PROSITE" id="PS50005">
    <property type="entry name" value="TPR"/>
    <property type="match status" value="5"/>
</dbReference>
<keyword evidence="8 12" id="KW-0472">Membrane</keyword>
<evidence type="ECO:0000256" key="11">
    <source>
        <dbReference type="SAM" id="MobiDB-lite"/>
    </source>
</evidence>
<evidence type="ECO:0000256" key="4">
    <source>
        <dbReference type="ARBA" id="ARBA00022787"/>
    </source>
</evidence>
<dbReference type="GO" id="GO:0008320">
    <property type="term" value="F:protein transmembrane transporter activity"/>
    <property type="evidence" value="ECO:0007669"/>
    <property type="project" value="TreeGrafter"/>
</dbReference>
<dbReference type="Pfam" id="PF07719">
    <property type="entry name" value="TPR_2"/>
    <property type="match status" value="1"/>
</dbReference>
<keyword evidence="2 12" id="KW-0812">Transmembrane</keyword>
<evidence type="ECO:0000313" key="13">
    <source>
        <dbReference type="EMBL" id="KAJ3185607.1"/>
    </source>
</evidence>
<protein>
    <submittedName>
        <fullName evidence="13">TOM (Translocase of outer membrane) complex component</fullName>
    </submittedName>
</protein>
<keyword evidence="6 12" id="KW-1133">Transmembrane helix</keyword>
<evidence type="ECO:0000256" key="10">
    <source>
        <dbReference type="PROSITE-ProRule" id="PRU00339"/>
    </source>
</evidence>
<evidence type="ECO:0000256" key="6">
    <source>
        <dbReference type="ARBA" id="ARBA00022989"/>
    </source>
</evidence>
<evidence type="ECO:0000256" key="1">
    <source>
        <dbReference type="ARBA" id="ARBA00004572"/>
    </source>
</evidence>
<dbReference type="InterPro" id="IPR019734">
    <property type="entry name" value="TPR_rpt"/>
</dbReference>
<dbReference type="Pfam" id="PF00515">
    <property type="entry name" value="TPR_1"/>
    <property type="match status" value="1"/>
</dbReference>
<feature type="repeat" description="TPR" evidence="10">
    <location>
        <begin position="378"/>
        <end position="411"/>
    </location>
</feature>
<keyword evidence="4" id="KW-1000">Mitochondrion outer membrane</keyword>
<keyword evidence="5 10" id="KW-0802">TPR repeat</keyword>
<evidence type="ECO:0000256" key="7">
    <source>
        <dbReference type="ARBA" id="ARBA00023128"/>
    </source>
</evidence>